<dbReference type="EMBL" id="QJKB01000007">
    <property type="protein sequence ID" value="PXX41405.1"/>
    <property type="molecule type" value="Genomic_DNA"/>
</dbReference>
<evidence type="ECO:0000313" key="1">
    <source>
        <dbReference type="EMBL" id="PXX41405.1"/>
    </source>
</evidence>
<proteinExistence type="predicted"/>
<accession>A0A318J1D3</accession>
<comment type="caution">
    <text evidence="1">The sequence shown here is derived from an EMBL/GenBank/DDBJ whole genome shotgun (WGS) entry which is preliminary data.</text>
</comment>
<dbReference type="AlphaFoldDB" id="A0A318J1D3"/>
<gene>
    <name evidence="1" type="ORF">DFR42_10756</name>
</gene>
<organism evidence="1 2">
    <name type="scientific">Undibacterium pigrum</name>
    <dbReference type="NCBI Taxonomy" id="401470"/>
    <lineage>
        <taxon>Bacteria</taxon>
        <taxon>Pseudomonadati</taxon>
        <taxon>Pseudomonadota</taxon>
        <taxon>Betaproteobacteria</taxon>
        <taxon>Burkholderiales</taxon>
        <taxon>Oxalobacteraceae</taxon>
        <taxon>Undibacterium</taxon>
    </lineage>
</organism>
<reference evidence="1 2" key="1">
    <citation type="submission" date="2018-05" db="EMBL/GenBank/DDBJ databases">
        <title>Genomic Encyclopedia of Type Strains, Phase IV (KMG-IV): sequencing the most valuable type-strain genomes for metagenomic binning, comparative biology and taxonomic classification.</title>
        <authorList>
            <person name="Goeker M."/>
        </authorList>
    </citation>
    <scope>NUCLEOTIDE SEQUENCE [LARGE SCALE GENOMIC DNA]</scope>
    <source>
        <strain evidence="1 2">DSM 19792</strain>
    </source>
</reference>
<protein>
    <submittedName>
        <fullName evidence="1">Uncharacterized protein</fullName>
    </submittedName>
</protein>
<evidence type="ECO:0000313" key="2">
    <source>
        <dbReference type="Proteomes" id="UP000247792"/>
    </source>
</evidence>
<dbReference type="Proteomes" id="UP000247792">
    <property type="component" value="Unassembled WGS sequence"/>
</dbReference>
<sequence>MKSPESFKHTIKTENAAERSISMPSELHLLPQIRVKEFVELFASQHHVEYLRSGLDDWAEAATRASGDNVKLDHTGKLLVMLKRRHLIDGRQLARLMTNHLKEINV</sequence>
<keyword evidence="2" id="KW-1185">Reference proteome</keyword>
<name>A0A318J1D3_9BURK</name>